<evidence type="ECO:0000313" key="2">
    <source>
        <dbReference type="EMBL" id="TQL40580.1"/>
    </source>
</evidence>
<dbReference type="PANTHER" id="PTHR33797:SF2">
    <property type="entry name" value="ORGANIC HYDROPEROXIDE RESISTANCE PROTEIN-LIKE"/>
    <property type="match status" value="1"/>
</dbReference>
<dbReference type="SUPFAM" id="SSF82784">
    <property type="entry name" value="OsmC-like"/>
    <property type="match status" value="1"/>
</dbReference>
<dbReference type="Gene3D" id="3.30.300.20">
    <property type="match status" value="1"/>
</dbReference>
<dbReference type="PANTHER" id="PTHR33797">
    <property type="entry name" value="ORGANIC HYDROPEROXIDE RESISTANCE PROTEIN-LIKE"/>
    <property type="match status" value="1"/>
</dbReference>
<comment type="similarity">
    <text evidence="1">Belongs to the OsmC/Ohr family.</text>
</comment>
<gene>
    <name evidence="2" type="ORF">FB468_3101</name>
</gene>
<dbReference type="RefSeq" id="WP_170219795.1">
    <property type="nucleotide sequence ID" value="NZ_BAAAUY010000023.1"/>
</dbReference>
<accession>A0A542XXM5</accession>
<dbReference type="InterPro" id="IPR036102">
    <property type="entry name" value="OsmC/Ohrsf"/>
</dbReference>
<dbReference type="AlphaFoldDB" id="A0A542XXM5"/>
<reference evidence="2 3" key="1">
    <citation type="submission" date="2019-06" db="EMBL/GenBank/DDBJ databases">
        <title>Sequencing the genomes of 1000 actinobacteria strains.</title>
        <authorList>
            <person name="Klenk H.-P."/>
        </authorList>
    </citation>
    <scope>NUCLEOTIDE SEQUENCE [LARGE SCALE GENOMIC DNA]</scope>
    <source>
        <strain evidence="2 3">DSM 8803</strain>
    </source>
</reference>
<dbReference type="InterPro" id="IPR015946">
    <property type="entry name" value="KH_dom-like_a/b"/>
</dbReference>
<sequence length="154" mass="15338">MSLTPAQTQANTSPALFTAVAHNLTGATGESWIDGGLAVRVVSPLGGQPSRSPAGSGAAPTNPEELLALSWATCLNAAARVVAGPGVEVAARVKISLHERAGDGYEFAGHAVLTFEGKSGGEADRLAAAAHARCPVSRMLAGGSTVTVTAAHGE</sequence>
<keyword evidence="3" id="KW-1185">Reference proteome</keyword>
<evidence type="ECO:0000256" key="1">
    <source>
        <dbReference type="ARBA" id="ARBA00007378"/>
    </source>
</evidence>
<dbReference type="GO" id="GO:0006979">
    <property type="term" value="P:response to oxidative stress"/>
    <property type="evidence" value="ECO:0007669"/>
    <property type="project" value="InterPro"/>
</dbReference>
<dbReference type="Proteomes" id="UP000319094">
    <property type="component" value="Unassembled WGS sequence"/>
</dbReference>
<dbReference type="InterPro" id="IPR019953">
    <property type="entry name" value="OHR"/>
</dbReference>
<evidence type="ECO:0000313" key="3">
    <source>
        <dbReference type="Proteomes" id="UP000319094"/>
    </source>
</evidence>
<comment type="caution">
    <text evidence="2">The sequence shown here is derived from an EMBL/GenBank/DDBJ whole genome shotgun (WGS) entry which is preliminary data.</text>
</comment>
<protein>
    <submittedName>
        <fullName evidence="2">Organic hydroperoxide reductase OsmC/OhrA</fullName>
    </submittedName>
</protein>
<name>A0A542XXM5_9MICO</name>
<dbReference type="InterPro" id="IPR003718">
    <property type="entry name" value="OsmC/Ohr_fam"/>
</dbReference>
<dbReference type="Pfam" id="PF02566">
    <property type="entry name" value="OsmC"/>
    <property type="match status" value="1"/>
</dbReference>
<organism evidence="2 3">
    <name type="scientific">Leucobacter komagatae</name>
    <dbReference type="NCBI Taxonomy" id="55969"/>
    <lineage>
        <taxon>Bacteria</taxon>
        <taxon>Bacillati</taxon>
        <taxon>Actinomycetota</taxon>
        <taxon>Actinomycetes</taxon>
        <taxon>Micrococcales</taxon>
        <taxon>Microbacteriaceae</taxon>
        <taxon>Leucobacter</taxon>
    </lineage>
</organism>
<dbReference type="EMBL" id="VFON01000002">
    <property type="protein sequence ID" value="TQL40580.1"/>
    <property type="molecule type" value="Genomic_DNA"/>
</dbReference>
<proteinExistence type="inferred from homology"/>